<dbReference type="EMBL" id="NRGR01000005">
    <property type="protein sequence ID" value="PCC40691.1"/>
    <property type="molecule type" value="Genomic_DNA"/>
</dbReference>
<dbReference type="Proteomes" id="UP000218598">
    <property type="component" value="Unassembled WGS sequence"/>
</dbReference>
<feature type="compositionally biased region" description="Pro residues" evidence="1">
    <location>
        <begin position="1186"/>
        <end position="1196"/>
    </location>
</feature>
<sequence length="1240" mass="135422">MTAPLLKDVFSIPEATGAEDYVLRLTDATTGRGAAEAIDDYVVTPAIAEAFDQALDLVSDALGTGLNRGAFLAGSFGAGKSHFMAVLHALLRHDPHARAHRDLQQVVTRHDAQLEGKNFLPLSFHFLDGRSMEQVLFDGYVRQIRSLHPDAPLPAVYQADALLRDAENLRTRMGDETFLAALGGDSTGDDPFSALLGSSGWSLEEYQAARAAAPGTTDKQRLVTALTRADGLFSNYSRLSEHVSLDEGLQAISDHAKSLGYDAVVMFLDELVLWLAFEMQNQGSLGREAQKLTKLVEGNYGRLSVPLVSIIARQMELQQWFADSGVSGTQQKALDDAFRHQSGRFRVIELGDDNLAHVAAKRLLTPKDDAAARAIEEAFAGIDRAEGVWDVLLDGVNTDENHRGASEQQFRLTYPFSPALVSTLRTLSGVMQRDRTALKVMQQMLVERRDTMTIDEVIPVGDAYEHIVSGNDRSVLDPRRAALFRRADEIFEEKLQPLLLANSGLSEHDLATGDEMRPRTYRTDERLAHTLLLSAVAPGVPALTSLTPQRLSSLNHGSITSPLRGGEASVVAGKISSWAARVGDIKVGGSDRTPVYTVHLSDVDYESIIENAKGEDNPGRRRELLQKLVLEAAGVQSQGNTADGALAHKVTWRGSSRTVDLVFGNVRDPQQLPEDRFRNAAETWRIVMDLPFDESGHSFTDDVRRVEDLMARNVEARTLIWLPRFFSLRLKKDLGTLVILDYLLTGHGDRWRNYSDHLSEADRTQAKVILQGQYETLLGGIRDALLQAYGAATPQPGVLTEGSGDQVLWSLDQGHQPRTPGGPTLDRALAQTIAEAWDSTFPEHPTFVPEDQAVTVRELEAVVEHISRAAGDPDHRVPLQGNIAAVRRVTDPLRVGRTSETHFLFGTEYFGTWDRDVTTGLGAIGRDPAGTVNVGELQDALRRTPLGSGLDRAVLDLVIIAWAIRHQRAWTQYRASIPQPPPGKLARDMELHPQEMPSEAQWTTARHRAGAIFGVDAPQYLTAANLTTLARQVHEQATALREDARALSSALTEVSAQRGITVSNRLTAAAQGTALVDDLAVLKGLPLLQRLADATLEASDQELGRSLRSAAMVTRALKEFDTARLTPLAEGAEAGDETGRTARGILQDLDEALAGHQLQRPLEKALTAFDTAAWTWLSRRASTGPAPAPQPAPEPAPSAGRTGRRTVTWNSGTGLEELGREIAAQVREGARVEITWRELP</sequence>
<accession>A0A2A3YN31</accession>
<dbReference type="InterPro" id="IPR058748">
    <property type="entry name" value="PglY_5th"/>
</dbReference>
<dbReference type="AlphaFoldDB" id="A0A2A3YN31"/>
<gene>
    <name evidence="4" type="ORF">CIK66_02685</name>
</gene>
<dbReference type="OrthoDB" id="3201900at2"/>
<evidence type="ECO:0008006" key="6">
    <source>
        <dbReference type="Google" id="ProtNLM"/>
    </source>
</evidence>
<proteinExistence type="predicted"/>
<evidence type="ECO:0000313" key="4">
    <source>
        <dbReference type="EMBL" id="PCC40691.1"/>
    </source>
</evidence>
<evidence type="ECO:0000256" key="1">
    <source>
        <dbReference type="SAM" id="MobiDB-lite"/>
    </source>
</evidence>
<comment type="caution">
    <text evidence="4">The sequence shown here is derived from an EMBL/GenBank/DDBJ whole genome shotgun (WGS) entry which is preliminary data.</text>
</comment>
<evidence type="ECO:0000313" key="5">
    <source>
        <dbReference type="Proteomes" id="UP000218598"/>
    </source>
</evidence>
<evidence type="ECO:0000259" key="3">
    <source>
        <dbReference type="Pfam" id="PF26382"/>
    </source>
</evidence>
<reference evidence="4 5" key="1">
    <citation type="journal article" date="2017" name="Elife">
        <title>Extensive horizontal gene transfer in cheese-associated bacteria.</title>
        <authorList>
            <person name="Bonham K.S."/>
            <person name="Wolfe B.E."/>
            <person name="Dutton R.J."/>
        </authorList>
    </citation>
    <scope>NUCLEOTIDE SEQUENCE [LARGE SCALE GENOMIC DNA]</scope>
    <source>
        <strain evidence="4 5">341_9</strain>
    </source>
</reference>
<keyword evidence="5" id="KW-1185">Reference proteome</keyword>
<feature type="domain" description="ATPase PglY C-terminal" evidence="3">
    <location>
        <begin position="1006"/>
        <end position="1181"/>
    </location>
</feature>
<feature type="region of interest" description="Disordered" evidence="1">
    <location>
        <begin position="1181"/>
        <end position="1213"/>
    </location>
</feature>
<feature type="domain" description="ATPase PglY 5th" evidence="2">
    <location>
        <begin position="857"/>
        <end position="963"/>
    </location>
</feature>
<evidence type="ECO:0000259" key="2">
    <source>
        <dbReference type="Pfam" id="PF26381"/>
    </source>
</evidence>
<name>A0A2A3YN31_9MICO</name>
<dbReference type="Pfam" id="PF26381">
    <property type="entry name" value="BREX_PglY_5th"/>
    <property type="match status" value="1"/>
</dbReference>
<dbReference type="RefSeq" id="WP_096196447.1">
    <property type="nucleotide sequence ID" value="NZ_NRGR01000005.1"/>
</dbReference>
<dbReference type="InterPro" id="IPR058747">
    <property type="entry name" value="PglY_C"/>
</dbReference>
<organism evidence="4 5">
    <name type="scientific">Brachybacterium alimentarium</name>
    <dbReference type="NCBI Taxonomy" id="47845"/>
    <lineage>
        <taxon>Bacteria</taxon>
        <taxon>Bacillati</taxon>
        <taxon>Actinomycetota</taxon>
        <taxon>Actinomycetes</taxon>
        <taxon>Micrococcales</taxon>
        <taxon>Dermabacteraceae</taxon>
        <taxon>Brachybacterium</taxon>
    </lineage>
</organism>
<protein>
    <recommendedName>
        <fullName evidence="6">Phage resistance protein</fullName>
    </recommendedName>
</protein>
<dbReference type="Pfam" id="PF26382">
    <property type="entry name" value="BREX_PglY_6th"/>
    <property type="match status" value="1"/>
</dbReference>